<dbReference type="InterPro" id="IPR023827">
    <property type="entry name" value="Peptidase_S8_Asp-AS"/>
</dbReference>
<sequence length="690" mass="74776">MFPHRHDDERIDKYTGPYERWVFSENLGRPFAFPAIRKGPSTHVTALMEGKGMPASTEDVEVRVPPLWKDNPEVTPFVMRNKSVTPEADPKSEDADLARCLHALKGSRYRLNMPIDPVTWPATYDRYATPEGWHRPKVKPRVIIGVIDDGIPFLHRAFRGATGDSRISLCWLQAARADMSAAVPFGCEITGGRTDQLRAQYGEHELRVYQAAHAIDPDLPEVGAVLRHHVTHGAHIAGIAAGNDPFVGASDLPDDAAIIAVQLPNTIAWDTSGFGKEMMMLSAIEYIFNRARMIAEAFDSPELPLVINFSYGWSANRHDGQSSFERAVEALISDRRRVQPCTELVMPTGNNFANDMHARFSTVDLKDGAVSFGWQLKPDDGTSSYLEVWLPPGREPNGWTVTVTPPVGSPPDLGRSIPVKSDPLLKDGDPRRFVELETGGKNIGQLSADKHLGNRWRVMLAMIPTAGNLGQGRRTPVGLWTIRVDTGSDPLCAGEYIDVWVQRDDDPIQLGTGGQQSHLVDLAHPKPPRPFAPTALTPVRGYGCLNGIGTAPSVFRVAGYMQSTLNPSVYSGSASIGVDADGTAFVDANLPATTATADQGWFRPGLPSIGVLSGSGARIIGTSAAAATATRLIALNFVAGNPARHGFDTLYPDTDAPPDAQTLARTGPYRVPPVCGKNITSRDEPVFVGV</sequence>
<dbReference type="Gene3D" id="2.60.120.1290">
    <property type="match status" value="1"/>
</dbReference>
<accession>A0ABQ1KPF5</accession>
<feature type="domain" description="Peptidase S8/S53" evidence="2">
    <location>
        <begin position="142"/>
        <end position="351"/>
    </location>
</feature>
<dbReference type="PROSITE" id="PS00136">
    <property type="entry name" value="SUBTILASE_ASP"/>
    <property type="match status" value="1"/>
</dbReference>
<dbReference type="SUPFAM" id="SSF52743">
    <property type="entry name" value="Subtilisin-like"/>
    <property type="match status" value="1"/>
</dbReference>
<reference evidence="4" key="1">
    <citation type="journal article" date="2019" name="Int. J. Syst. Evol. Microbiol.">
        <title>The Global Catalogue of Microorganisms (GCM) 10K type strain sequencing project: providing services to taxonomists for standard genome sequencing and annotation.</title>
        <authorList>
            <consortium name="The Broad Institute Genomics Platform"/>
            <consortium name="The Broad Institute Genome Sequencing Center for Infectious Disease"/>
            <person name="Wu L."/>
            <person name="Ma J."/>
        </authorList>
    </citation>
    <scope>NUCLEOTIDE SEQUENCE [LARGE SCALE GENOMIC DNA]</scope>
    <source>
        <strain evidence="4">CGMCC 1.12478</strain>
    </source>
</reference>
<dbReference type="Gene3D" id="3.40.50.200">
    <property type="entry name" value="Peptidase S8/S53 domain"/>
    <property type="match status" value="1"/>
</dbReference>
<protein>
    <recommendedName>
        <fullName evidence="2">Peptidase S8/S53 domain-containing protein</fullName>
    </recommendedName>
</protein>
<dbReference type="Proteomes" id="UP000645462">
    <property type="component" value="Unassembled WGS sequence"/>
</dbReference>
<proteinExistence type="predicted"/>
<keyword evidence="4" id="KW-1185">Reference proteome</keyword>
<evidence type="ECO:0000313" key="3">
    <source>
        <dbReference type="EMBL" id="GGC06605.1"/>
    </source>
</evidence>
<dbReference type="RefSeq" id="WP_188482301.1">
    <property type="nucleotide sequence ID" value="NZ_BMFC01000005.1"/>
</dbReference>
<dbReference type="InterPro" id="IPR036852">
    <property type="entry name" value="Peptidase_S8/S53_dom_sf"/>
</dbReference>
<evidence type="ECO:0000313" key="4">
    <source>
        <dbReference type="Proteomes" id="UP000645462"/>
    </source>
</evidence>
<organism evidence="3 4">
    <name type="scientific">Marivita lacus</name>
    <dbReference type="NCBI Taxonomy" id="1323742"/>
    <lineage>
        <taxon>Bacteria</taxon>
        <taxon>Pseudomonadati</taxon>
        <taxon>Pseudomonadota</taxon>
        <taxon>Alphaproteobacteria</taxon>
        <taxon>Rhodobacterales</taxon>
        <taxon>Roseobacteraceae</taxon>
        <taxon>Marivita</taxon>
    </lineage>
</organism>
<keyword evidence="1" id="KW-0378">Hydrolase</keyword>
<gene>
    <name evidence="3" type="ORF">GCM10011363_24160</name>
</gene>
<name>A0ABQ1KPF5_9RHOB</name>
<comment type="caution">
    <text evidence="3">The sequence shown here is derived from an EMBL/GenBank/DDBJ whole genome shotgun (WGS) entry which is preliminary data.</text>
</comment>
<evidence type="ECO:0000259" key="2">
    <source>
        <dbReference type="Pfam" id="PF00082"/>
    </source>
</evidence>
<dbReference type="EMBL" id="BMFC01000005">
    <property type="protein sequence ID" value="GGC06605.1"/>
    <property type="molecule type" value="Genomic_DNA"/>
</dbReference>
<evidence type="ECO:0000256" key="1">
    <source>
        <dbReference type="ARBA" id="ARBA00022801"/>
    </source>
</evidence>
<dbReference type="InterPro" id="IPR000209">
    <property type="entry name" value="Peptidase_S8/S53_dom"/>
</dbReference>
<dbReference type="Pfam" id="PF00082">
    <property type="entry name" value="Peptidase_S8"/>
    <property type="match status" value="1"/>
</dbReference>